<dbReference type="EMBL" id="BSDP01000001">
    <property type="protein sequence ID" value="GLI27110.1"/>
    <property type="molecule type" value="Genomic_DNA"/>
</dbReference>
<feature type="transmembrane region" description="Helical" evidence="7">
    <location>
        <begin position="272"/>
        <end position="297"/>
    </location>
</feature>
<evidence type="ECO:0000256" key="4">
    <source>
        <dbReference type="ARBA" id="ARBA00022989"/>
    </source>
</evidence>
<feature type="domain" description="Major facilitator superfamily (MFS) profile" evidence="8">
    <location>
        <begin position="18"/>
        <end position="473"/>
    </location>
</feature>
<feature type="transmembrane region" description="Helical" evidence="7">
    <location>
        <begin position="343"/>
        <end position="362"/>
    </location>
</feature>
<comment type="subcellular location">
    <subcellularLocation>
        <location evidence="1">Cell membrane</location>
        <topology evidence="1">Multi-pass membrane protein</topology>
    </subcellularLocation>
</comment>
<comment type="caution">
    <text evidence="9">The sequence shown here is derived from an EMBL/GenBank/DDBJ whole genome shotgun (WGS) entry which is preliminary data.</text>
</comment>
<feature type="transmembrane region" description="Helical" evidence="7">
    <location>
        <begin position="109"/>
        <end position="129"/>
    </location>
</feature>
<dbReference type="PANTHER" id="PTHR42718:SF9">
    <property type="entry name" value="MAJOR FACILITATOR SUPERFAMILY MULTIDRUG TRANSPORTER MFSC"/>
    <property type="match status" value="1"/>
</dbReference>
<evidence type="ECO:0000313" key="10">
    <source>
        <dbReference type="Proteomes" id="UP001144396"/>
    </source>
</evidence>
<dbReference type="RefSeq" id="WP_281883363.1">
    <property type="nucleotide sequence ID" value="NZ_BSDP01000001.1"/>
</dbReference>
<feature type="transmembrane region" description="Helical" evidence="7">
    <location>
        <begin position="46"/>
        <end position="72"/>
    </location>
</feature>
<keyword evidence="2" id="KW-0813">Transport</keyword>
<feature type="transmembrane region" description="Helical" evidence="7">
    <location>
        <begin position="204"/>
        <end position="226"/>
    </location>
</feature>
<sequence length="498" mass="49896">MTTTGTAPATARTAGRGAVGLLVLTELGSGILQGWYGPLLVGIGDMYSVGAATLNLVAVAYLLSSVLFVPLLTKLADMHGHKKLLMIAVGITALGSLLVAFAPNFGVLLVGRVLQGALVAFLPLEFAIVRQRAPEQVGKSIGQLVASLAIGALLGAVGSGVLYGATDSLVLVLTVPAIYFAVCLVLIAFFVPETDVTGGGRLDWAGVALLGFGAAGLLGGISLAGVSGWGDPLAWVLMVAGAALLAAWVVVEKRVADPFIDLDVLRHGGIGLPIVIGVLYGAHALGGTSLIAIFVAVDPDEYGFGLGLSAAMSGIILSAMALSGFAGSLLANRLVGWFSTRTTLLIAHGLGATAFLGMILASGNLALFMVWLVLGGLGMGFVISVLPTVVVSLARHDEVAVVSGLYNTARTAAGAAAGAVFTTVMAAFIVAGTDVDGSAPVTSFTGYAAVWAIGAGLAVIGGLLTLRLPKNPTPATDAAESTDAVEQTDASEAAPAAG</sequence>
<evidence type="ECO:0000256" key="5">
    <source>
        <dbReference type="ARBA" id="ARBA00023136"/>
    </source>
</evidence>
<feature type="transmembrane region" description="Helical" evidence="7">
    <location>
        <begin position="303"/>
        <end position="331"/>
    </location>
</feature>
<feature type="transmembrane region" description="Helical" evidence="7">
    <location>
        <begin position="169"/>
        <end position="192"/>
    </location>
</feature>
<proteinExistence type="predicted"/>
<evidence type="ECO:0000256" key="1">
    <source>
        <dbReference type="ARBA" id="ARBA00004651"/>
    </source>
</evidence>
<evidence type="ECO:0000256" key="3">
    <source>
        <dbReference type="ARBA" id="ARBA00022692"/>
    </source>
</evidence>
<evidence type="ECO:0000259" key="8">
    <source>
        <dbReference type="PROSITE" id="PS50850"/>
    </source>
</evidence>
<dbReference type="PANTHER" id="PTHR42718">
    <property type="entry name" value="MAJOR FACILITATOR SUPERFAMILY MULTIDRUG TRANSPORTER MFSC"/>
    <property type="match status" value="1"/>
</dbReference>
<dbReference type="SUPFAM" id="SSF103473">
    <property type="entry name" value="MFS general substrate transporter"/>
    <property type="match status" value="1"/>
</dbReference>
<evidence type="ECO:0000313" key="9">
    <source>
        <dbReference type="EMBL" id="GLI27110.1"/>
    </source>
</evidence>
<evidence type="ECO:0000256" key="7">
    <source>
        <dbReference type="SAM" id="Phobius"/>
    </source>
</evidence>
<evidence type="ECO:0000256" key="2">
    <source>
        <dbReference type="ARBA" id="ARBA00022448"/>
    </source>
</evidence>
<accession>A0A9W6CWT0</accession>
<name>A0A9W6CWT0_9MICO</name>
<dbReference type="GO" id="GO:0022857">
    <property type="term" value="F:transmembrane transporter activity"/>
    <property type="evidence" value="ECO:0007669"/>
    <property type="project" value="InterPro"/>
</dbReference>
<feature type="transmembrane region" description="Helical" evidence="7">
    <location>
        <begin position="141"/>
        <end position="163"/>
    </location>
</feature>
<reference evidence="9" key="1">
    <citation type="submission" date="2022-12" db="EMBL/GenBank/DDBJ databases">
        <title>Reference genome sequencing for broad-spectrum identification of bacterial and archaeal isolates by mass spectrometry.</title>
        <authorList>
            <person name="Sekiguchi Y."/>
            <person name="Tourlousse D.M."/>
        </authorList>
    </citation>
    <scope>NUCLEOTIDE SEQUENCE</scope>
    <source>
        <strain evidence="9">14</strain>
    </source>
</reference>
<keyword evidence="4 7" id="KW-1133">Transmembrane helix</keyword>
<feature type="transmembrane region" description="Helical" evidence="7">
    <location>
        <begin position="412"/>
        <end position="432"/>
    </location>
</feature>
<gene>
    <name evidence="9" type="ORF">ARHIZOSPH14_13520</name>
</gene>
<protein>
    <submittedName>
        <fullName evidence="9">MFS transporter</fullName>
    </submittedName>
</protein>
<dbReference type="PROSITE" id="PS50850">
    <property type="entry name" value="MFS"/>
    <property type="match status" value="1"/>
</dbReference>
<dbReference type="InterPro" id="IPR036259">
    <property type="entry name" value="MFS_trans_sf"/>
</dbReference>
<feature type="region of interest" description="Disordered" evidence="6">
    <location>
        <begin position="474"/>
        <end position="498"/>
    </location>
</feature>
<keyword evidence="3 7" id="KW-0812">Transmembrane</keyword>
<dbReference type="InterPro" id="IPR020846">
    <property type="entry name" value="MFS_dom"/>
</dbReference>
<dbReference type="AlphaFoldDB" id="A0A9W6CWT0"/>
<keyword evidence="10" id="KW-1185">Reference proteome</keyword>
<keyword evidence="5 7" id="KW-0472">Membrane</keyword>
<feature type="transmembrane region" description="Helical" evidence="7">
    <location>
        <begin position="232"/>
        <end position="251"/>
    </location>
</feature>
<dbReference type="Gene3D" id="1.20.1250.20">
    <property type="entry name" value="MFS general substrate transporter like domains"/>
    <property type="match status" value="2"/>
</dbReference>
<dbReference type="InterPro" id="IPR011701">
    <property type="entry name" value="MFS"/>
</dbReference>
<feature type="transmembrane region" description="Helical" evidence="7">
    <location>
        <begin position="368"/>
        <end position="391"/>
    </location>
</feature>
<feature type="transmembrane region" description="Helical" evidence="7">
    <location>
        <begin position="84"/>
        <end position="103"/>
    </location>
</feature>
<organism evidence="9 10">
    <name type="scientific">Agromyces rhizosphaerae</name>
    <dbReference type="NCBI Taxonomy" id="88374"/>
    <lineage>
        <taxon>Bacteria</taxon>
        <taxon>Bacillati</taxon>
        <taxon>Actinomycetota</taxon>
        <taxon>Actinomycetes</taxon>
        <taxon>Micrococcales</taxon>
        <taxon>Microbacteriaceae</taxon>
        <taxon>Agromyces</taxon>
    </lineage>
</organism>
<feature type="transmembrane region" description="Helical" evidence="7">
    <location>
        <begin position="444"/>
        <end position="466"/>
    </location>
</feature>
<dbReference type="Proteomes" id="UP001144396">
    <property type="component" value="Unassembled WGS sequence"/>
</dbReference>
<evidence type="ECO:0000256" key="6">
    <source>
        <dbReference type="SAM" id="MobiDB-lite"/>
    </source>
</evidence>
<dbReference type="Pfam" id="PF07690">
    <property type="entry name" value="MFS_1"/>
    <property type="match status" value="1"/>
</dbReference>
<dbReference type="GO" id="GO:0005886">
    <property type="term" value="C:plasma membrane"/>
    <property type="evidence" value="ECO:0007669"/>
    <property type="project" value="UniProtKB-SubCell"/>
</dbReference>